<name>A0AAW2P1Y3_9LAMI</name>
<dbReference type="PANTHER" id="PTHR32278">
    <property type="entry name" value="F-BOX DOMAIN-CONTAINING PROTEIN"/>
    <property type="match status" value="1"/>
</dbReference>
<dbReference type="EMBL" id="JACGWK010000006">
    <property type="protein sequence ID" value="KAL0349167.1"/>
    <property type="molecule type" value="Genomic_DNA"/>
</dbReference>
<sequence length="365" mass="41709">MPVDDEELVQELLFLFQVSVCPSVHRAIASEVSFHHFNGRFCSNQHHSLTRTHLPSIEKIHLDDCREMAENYDNWERLVRAVLRREGDRELALRPSGDLSSITLSSLSSTSESTSHDDIPMDYSDLTVDHSEWKAMLPPHKQIVVWKSAFLSFFLDPTTGKNCFLLGIAKLLLSKHWAVDGHPESRFEMVAVPSYSVRNEMTIDIRGRIKTQMLSPETLYASYLVFQLRNKDSYLELDSACSMSSSVRFMQDAESDYDHSERQDDHDHQTSVLSFRQGNDRGDGWMEMKLGDIYVDWGSEGVVEAQFLETTGYGMEDLVVEGIEFRPPGFPISALFMKPADEVGTRKNRKGKGIFSYFRIPSTYL</sequence>
<dbReference type="Pfam" id="PF14299">
    <property type="entry name" value="PP2"/>
    <property type="match status" value="1"/>
</dbReference>
<dbReference type="PANTHER" id="PTHR32278:SF116">
    <property type="entry name" value="F-BOX PROTEIN PP2-B10-LIKE"/>
    <property type="match status" value="1"/>
</dbReference>
<dbReference type="AlphaFoldDB" id="A0AAW2P1Y3"/>
<evidence type="ECO:0000313" key="1">
    <source>
        <dbReference type="EMBL" id="KAL0349167.1"/>
    </source>
</evidence>
<comment type="caution">
    <text evidence="1">The sequence shown here is derived from an EMBL/GenBank/DDBJ whole genome shotgun (WGS) entry which is preliminary data.</text>
</comment>
<reference evidence="1" key="1">
    <citation type="submission" date="2020-06" db="EMBL/GenBank/DDBJ databases">
        <authorList>
            <person name="Li T."/>
            <person name="Hu X."/>
            <person name="Zhang T."/>
            <person name="Song X."/>
            <person name="Zhang H."/>
            <person name="Dai N."/>
            <person name="Sheng W."/>
            <person name="Hou X."/>
            <person name="Wei L."/>
        </authorList>
    </citation>
    <scope>NUCLEOTIDE SEQUENCE</scope>
    <source>
        <strain evidence="1">G01</strain>
        <tissue evidence="1">Leaf</tissue>
    </source>
</reference>
<protein>
    <submittedName>
        <fullName evidence="1">Uncharacterized protein</fullName>
    </submittedName>
</protein>
<dbReference type="InterPro" id="IPR025886">
    <property type="entry name" value="PP2-like"/>
</dbReference>
<organism evidence="1">
    <name type="scientific">Sesamum angustifolium</name>
    <dbReference type="NCBI Taxonomy" id="2727405"/>
    <lineage>
        <taxon>Eukaryota</taxon>
        <taxon>Viridiplantae</taxon>
        <taxon>Streptophyta</taxon>
        <taxon>Embryophyta</taxon>
        <taxon>Tracheophyta</taxon>
        <taxon>Spermatophyta</taxon>
        <taxon>Magnoliopsida</taxon>
        <taxon>eudicotyledons</taxon>
        <taxon>Gunneridae</taxon>
        <taxon>Pentapetalae</taxon>
        <taxon>asterids</taxon>
        <taxon>lamiids</taxon>
        <taxon>Lamiales</taxon>
        <taxon>Pedaliaceae</taxon>
        <taxon>Sesamum</taxon>
    </lineage>
</organism>
<accession>A0AAW2P1Y3</accession>
<gene>
    <name evidence="1" type="ORF">Sangu_1144500</name>
</gene>
<reference evidence="1" key="2">
    <citation type="journal article" date="2024" name="Plant">
        <title>Genomic evolution and insights into agronomic trait innovations of Sesamum species.</title>
        <authorList>
            <person name="Miao H."/>
            <person name="Wang L."/>
            <person name="Qu L."/>
            <person name="Liu H."/>
            <person name="Sun Y."/>
            <person name="Le M."/>
            <person name="Wang Q."/>
            <person name="Wei S."/>
            <person name="Zheng Y."/>
            <person name="Lin W."/>
            <person name="Duan Y."/>
            <person name="Cao H."/>
            <person name="Xiong S."/>
            <person name="Wang X."/>
            <person name="Wei L."/>
            <person name="Li C."/>
            <person name="Ma Q."/>
            <person name="Ju M."/>
            <person name="Zhao R."/>
            <person name="Li G."/>
            <person name="Mu C."/>
            <person name="Tian Q."/>
            <person name="Mei H."/>
            <person name="Zhang T."/>
            <person name="Gao T."/>
            <person name="Zhang H."/>
        </authorList>
    </citation>
    <scope>NUCLEOTIDE SEQUENCE</scope>
    <source>
        <strain evidence="1">G01</strain>
    </source>
</reference>
<proteinExistence type="predicted"/>